<keyword evidence="4" id="KW-0472">Membrane</keyword>
<dbReference type="Gene3D" id="2.60.40.10">
    <property type="entry name" value="Immunoglobulins"/>
    <property type="match status" value="1"/>
</dbReference>
<dbReference type="InterPro" id="IPR041033">
    <property type="entry name" value="SpaA_PFL_dom_1"/>
</dbReference>
<dbReference type="PANTHER" id="PTHR36108:SF13">
    <property type="entry name" value="COLOSSIN-B-RELATED"/>
    <property type="match status" value="1"/>
</dbReference>
<dbReference type="Pfam" id="PF00746">
    <property type="entry name" value="Gram_pos_anchor"/>
    <property type="match status" value="1"/>
</dbReference>
<name>A0A645B250_9ZZZZ</name>
<evidence type="ECO:0000259" key="6">
    <source>
        <dbReference type="Pfam" id="PF17802"/>
    </source>
</evidence>
<feature type="transmembrane region" description="Helical" evidence="4">
    <location>
        <begin position="139"/>
        <end position="160"/>
    </location>
</feature>
<feature type="domain" description="SpaA-like prealbumin fold" evidence="6">
    <location>
        <begin position="27"/>
        <end position="112"/>
    </location>
</feature>
<dbReference type="PANTHER" id="PTHR36108">
    <property type="entry name" value="COLOSSIN-B-RELATED"/>
    <property type="match status" value="1"/>
</dbReference>
<evidence type="ECO:0000256" key="3">
    <source>
        <dbReference type="ARBA" id="ARBA00022729"/>
    </source>
</evidence>
<dbReference type="InterPro" id="IPR013783">
    <property type="entry name" value="Ig-like_fold"/>
</dbReference>
<organism evidence="7">
    <name type="scientific">bioreactor metagenome</name>
    <dbReference type="NCBI Taxonomy" id="1076179"/>
    <lineage>
        <taxon>unclassified sequences</taxon>
        <taxon>metagenomes</taxon>
        <taxon>ecological metagenomes</taxon>
    </lineage>
</organism>
<proteinExistence type="inferred from homology"/>
<keyword evidence="4" id="KW-1133">Transmembrane helix</keyword>
<dbReference type="InterPro" id="IPR019931">
    <property type="entry name" value="LPXTG_anchor"/>
</dbReference>
<comment type="similarity">
    <text evidence="1">Belongs to the serine-aspartate repeat-containing protein (SDr) family.</text>
</comment>
<evidence type="ECO:0000313" key="7">
    <source>
        <dbReference type="EMBL" id="MPM59148.1"/>
    </source>
</evidence>
<evidence type="ECO:0000256" key="4">
    <source>
        <dbReference type="SAM" id="Phobius"/>
    </source>
</evidence>
<keyword evidence="2" id="KW-0964">Secreted</keyword>
<evidence type="ECO:0000256" key="2">
    <source>
        <dbReference type="ARBA" id="ARBA00022525"/>
    </source>
</evidence>
<gene>
    <name evidence="7" type="ORF">SDC9_105986</name>
</gene>
<dbReference type="EMBL" id="VSSQ01017145">
    <property type="protein sequence ID" value="MPM59148.1"/>
    <property type="molecule type" value="Genomic_DNA"/>
</dbReference>
<evidence type="ECO:0008006" key="8">
    <source>
        <dbReference type="Google" id="ProtNLM"/>
    </source>
</evidence>
<keyword evidence="3" id="KW-0732">Signal</keyword>
<accession>A0A645B250</accession>
<dbReference type="AlphaFoldDB" id="A0A645B250"/>
<evidence type="ECO:0000259" key="5">
    <source>
        <dbReference type="Pfam" id="PF00746"/>
    </source>
</evidence>
<keyword evidence="4" id="KW-0812">Transmembrane</keyword>
<dbReference type="Pfam" id="PF17802">
    <property type="entry name" value="SpaA"/>
    <property type="match status" value="1"/>
</dbReference>
<reference evidence="7" key="1">
    <citation type="submission" date="2019-08" db="EMBL/GenBank/DDBJ databases">
        <authorList>
            <person name="Kucharzyk K."/>
            <person name="Murdoch R.W."/>
            <person name="Higgins S."/>
            <person name="Loffler F."/>
        </authorList>
    </citation>
    <scope>NUCLEOTIDE SEQUENCE</scope>
</reference>
<protein>
    <recommendedName>
        <fullName evidence="8">Prealbumin-like fold domain-containing protein</fullName>
    </recommendedName>
</protein>
<dbReference type="NCBIfam" id="TIGR01167">
    <property type="entry name" value="LPXTG_anchor"/>
    <property type="match status" value="1"/>
</dbReference>
<sequence length="172" mass="18638">MTLSKNETRTLTVVNEAKPETPSSVLGSIRLMKVNSDREPLAGAEFTLYAADGSVFARETTGRNGLAVFSDLPIGEYTVRETSAPNGYWLIEETLSVTLPRSGAAQSYTLKDASLDEEPEVAGWEEDGIPGKLPQTGGAAPSFFLLLSGIALAVIGFVWNRKEGYFPKHRKK</sequence>
<evidence type="ECO:0000256" key="1">
    <source>
        <dbReference type="ARBA" id="ARBA00007257"/>
    </source>
</evidence>
<comment type="caution">
    <text evidence="7">The sequence shown here is derived from an EMBL/GenBank/DDBJ whole genome shotgun (WGS) entry which is preliminary data.</text>
</comment>
<feature type="domain" description="Gram-positive cocci surface proteins LPxTG" evidence="5">
    <location>
        <begin position="131"/>
        <end position="170"/>
    </location>
</feature>
<dbReference type="SUPFAM" id="SSF49478">
    <property type="entry name" value="Cna protein B-type domain"/>
    <property type="match status" value="1"/>
</dbReference>